<feature type="transmembrane region" description="Helical" evidence="8">
    <location>
        <begin position="21"/>
        <end position="42"/>
    </location>
</feature>
<gene>
    <name evidence="9" type="ORF">SOCEGT47_027070</name>
</gene>
<proteinExistence type="inferred from homology"/>
<dbReference type="AlphaFoldDB" id="A0A4P2Q005"/>
<keyword evidence="7" id="KW-0653">Protein transport</keyword>
<dbReference type="GO" id="GO:0022857">
    <property type="term" value="F:transmembrane transporter activity"/>
    <property type="evidence" value="ECO:0007669"/>
    <property type="project" value="InterPro"/>
</dbReference>
<evidence type="ECO:0000256" key="3">
    <source>
        <dbReference type="ARBA" id="ARBA00022475"/>
    </source>
</evidence>
<evidence type="ECO:0000256" key="7">
    <source>
        <dbReference type="RuleBase" id="RU003879"/>
    </source>
</evidence>
<evidence type="ECO:0000256" key="6">
    <source>
        <dbReference type="ARBA" id="ARBA00023136"/>
    </source>
</evidence>
<accession>A0A4P2Q005</accession>
<keyword evidence="4 7" id="KW-0812">Transmembrane</keyword>
<evidence type="ECO:0000256" key="4">
    <source>
        <dbReference type="ARBA" id="ARBA00022692"/>
    </source>
</evidence>
<evidence type="ECO:0000256" key="8">
    <source>
        <dbReference type="SAM" id="Phobius"/>
    </source>
</evidence>
<keyword evidence="7" id="KW-0813">Transport</keyword>
<organism evidence="9 10">
    <name type="scientific">Sorangium cellulosum</name>
    <name type="common">Polyangium cellulosum</name>
    <dbReference type="NCBI Taxonomy" id="56"/>
    <lineage>
        <taxon>Bacteria</taxon>
        <taxon>Pseudomonadati</taxon>
        <taxon>Myxococcota</taxon>
        <taxon>Polyangia</taxon>
        <taxon>Polyangiales</taxon>
        <taxon>Polyangiaceae</taxon>
        <taxon>Sorangium</taxon>
    </lineage>
</organism>
<evidence type="ECO:0000256" key="1">
    <source>
        <dbReference type="ARBA" id="ARBA00004162"/>
    </source>
</evidence>
<protein>
    <submittedName>
        <fullName evidence="9">Biopolymer transporter</fullName>
    </submittedName>
</protein>
<keyword evidence="5 8" id="KW-1133">Transmembrane helix</keyword>
<dbReference type="InterPro" id="IPR003400">
    <property type="entry name" value="ExbD"/>
</dbReference>
<dbReference type="EMBL" id="CP012670">
    <property type="protein sequence ID" value="AUX22206.1"/>
    <property type="molecule type" value="Genomic_DNA"/>
</dbReference>
<evidence type="ECO:0000256" key="2">
    <source>
        <dbReference type="ARBA" id="ARBA00005811"/>
    </source>
</evidence>
<dbReference type="RefSeq" id="WP_129347407.1">
    <property type="nucleotide sequence ID" value="NZ_CP012670.1"/>
</dbReference>
<dbReference type="Pfam" id="PF02472">
    <property type="entry name" value="ExbD"/>
    <property type="match status" value="1"/>
</dbReference>
<reference evidence="9 10" key="1">
    <citation type="submission" date="2015-09" db="EMBL/GenBank/DDBJ databases">
        <title>Sorangium comparison.</title>
        <authorList>
            <person name="Zaburannyi N."/>
            <person name="Bunk B."/>
            <person name="Overmann J."/>
            <person name="Mueller R."/>
        </authorList>
    </citation>
    <scope>NUCLEOTIDE SEQUENCE [LARGE SCALE GENOMIC DNA]</scope>
    <source>
        <strain evidence="9 10">So ceGT47</strain>
    </source>
</reference>
<sequence length="188" mass="20858">MGGVDVGESGKKRSTNSEINMVPFIDLLMVTISFLLITAVWVTNSRMNADAQVPGPPDPNKELTPQTPEKVLNLHIGESEFGLVWKQGSTVVNEVKVPKTPVEVGGGSSKTVRYPELAKRIEEEWKQHGGHRDPSDKKLDQAILHTDNRTPFKEIVAVLDALYAPKREMRLPEGTKQVPAFNMTFSVR</sequence>
<name>A0A4P2Q005_SORCE</name>
<evidence type="ECO:0000313" key="10">
    <source>
        <dbReference type="Proteomes" id="UP000295781"/>
    </source>
</evidence>
<keyword evidence="3" id="KW-1003">Cell membrane</keyword>
<dbReference type="OrthoDB" id="5507320at2"/>
<keyword evidence="6 8" id="KW-0472">Membrane</keyword>
<dbReference type="GO" id="GO:0005886">
    <property type="term" value="C:plasma membrane"/>
    <property type="evidence" value="ECO:0007669"/>
    <property type="project" value="UniProtKB-SubCell"/>
</dbReference>
<evidence type="ECO:0000256" key="5">
    <source>
        <dbReference type="ARBA" id="ARBA00022989"/>
    </source>
</evidence>
<dbReference type="Proteomes" id="UP000295781">
    <property type="component" value="Chromosome"/>
</dbReference>
<evidence type="ECO:0000313" key="9">
    <source>
        <dbReference type="EMBL" id="AUX22206.1"/>
    </source>
</evidence>
<dbReference type="GO" id="GO:0015031">
    <property type="term" value="P:protein transport"/>
    <property type="evidence" value="ECO:0007669"/>
    <property type="project" value="UniProtKB-KW"/>
</dbReference>
<comment type="similarity">
    <text evidence="2 7">Belongs to the ExbD/TolR family.</text>
</comment>
<comment type="subcellular location">
    <subcellularLocation>
        <location evidence="1">Cell membrane</location>
        <topology evidence="1">Single-pass membrane protein</topology>
    </subcellularLocation>
    <subcellularLocation>
        <location evidence="7">Cell membrane</location>
        <topology evidence="7">Single-pass type II membrane protein</topology>
    </subcellularLocation>
</comment>